<name>Q7TDJ3_9CAUD</name>
<dbReference type="Proteomes" id="UP000001309">
    <property type="component" value="Segment"/>
</dbReference>
<gene>
    <name evidence="1" type="ORF">HfxHF1_345</name>
</gene>
<dbReference type="EMBL" id="AY190604">
    <property type="protein sequence ID" value="AAO61348.1"/>
    <property type="molecule type" value="Genomic_DNA"/>
</dbReference>
<sequence>MSELQELKRQVEQKLERIENDDRVPDSEDYADEAASVHVNAPLAMIQATEDSKRSTLEWVSEKLEAAGV</sequence>
<keyword evidence="2" id="KW-1185">Reference proteome</keyword>
<accession>Q7TDJ3</accession>
<protein>
    <submittedName>
        <fullName evidence="1">Uncharacterized protein</fullName>
    </submittedName>
</protein>
<evidence type="ECO:0000313" key="1">
    <source>
        <dbReference type="EMBL" id="AAO61348.1"/>
    </source>
</evidence>
<proteinExistence type="predicted"/>
<dbReference type="RefSeq" id="NP_861637.1">
    <property type="nucleotide sequence ID" value="NC_004927.2"/>
</dbReference>
<reference evidence="1 2" key="1">
    <citation type="journal article" date="2004" name="J. Bacteriol.">
        <title>Haloviruses HF1 and HF2: evidence for a recent and large recombination event.</title>
        <authorList>
            <person name="Tang S.L."/>
            <person name="Nuttall S."/>
            <person name="Dyall-Smith M."/>
        </authorList>
    </citation>
    <scope>NUCLEOTIDE SEQUENCE [LARGE SCALE GENOMIC DNA]</scope>
</reference>
<dbReference type="KEGG" id="vg:1733848"/>
<organism evidence="1 2">
    <name type="scientific">Halophage HF1</name>
    <dbReference type="NCBI Taxonomy" id="2847106"/>
    <lineage>
        <taxon>Viruses</taxon>
        <taxon>Duplodnaviria</taxon>
        <taxon>Heunggongvirae</taxon>
        <taxon>Uroviricota</taxon>
        <taxon>Caudoviricetes</taxon>
        <taxon>Thumleimavirales</taxon>
        <taxon>Hafunaviridae</taxon>
        <taxon>Haloferacalesvirus</taxon>
        <taxon>Haloferacalesvirus moolapense</taxon>
        <taxon>Haloferacalesvirus HF1</taxon>
    </lineage>
</organism>
<evidence type="ECO:0000313" key="2">
    <source>
        <dbReference type="Proteomes" id="UP000001309"/>
    </source>
</evidence>
<dbReference type="GeneID" id="1733848"/>